<proteinExistence type="predicted"/>
<dbReference type="EMBL" id="HG793138">
    <property type="protein sequence ID" value="CRL21059.1"/>
    <property type="molecule type" value="Genomic_DNA"/>
</dbReference>
<organism evidence="1 2">
    <name type="scientific">Penicillium camemberti (strain FM 013)</name>
    <dbReference type="NCBI Taxonomy" id="1429867"/>
    <lineage>
        <taxon>Eukaryota</taxon>
        <taxon>Fungi</taxon>
        <taxon>Dikarya</taxon>
        <taxon>Ascomycota</taxon>
        <taxon>Pezizomycotina</taxon>
        <taxon>Eurotiomycetes</taxon>
        <taxon>Eurotiomycetidae</taxon>
        <taxon>Eurotiales</taxon>
        <taxon>Aspergillaceae</taxon>
        <taxon>Penicillium</taxon>
    </lineage>
</organism>
<dbReference type="Proteomes" id="UP000053732">
    <property type="component" value="Unassembled WGS sequence"/>
</dbReference>
<accession>A0A0G4P427</accession>
<evidence type="ECO:0000313" key="1">
    <source>
        <dbReference type="EMBL" id="CRL21059.1"/>
    </source>
</evidence>
<protein>
    <submittedName>
        <fullName evidence="1">Str. FM013</fullName>
    </submittedName>
</protein>
<gene>
    <name evidence="1" type="ORF">PCAMFM013_S005g000223</name>
</gene>
<evidence type="ECO:0000313" key="2">
    <source>
        <dbReference type="Proteomes" id="UP000053732"/>
    </source>
</evidence>
<dbReference type="STRING" id="1429867.A0A0G4P427"/>
<keyword evidence="2" id="KW-1185">Reference proteome</keyword>
<reference evidence="1 2" key="1">
    <citation type="journal article" date="2014" name="Nat. Commun.">
        <title>Multiple recent horizontal transfers of a large genomic region in cheese making fungi.</title>
        <authorList>
            <person name="Cheeseman K."/>
            <person name="Ropars J."/>
            <person name="Renault P."/>
            <person name="Dupont J."/>
            <person name="Gouzy J."/>
            <person name="Branca A."/>
            <person name="Abraham A.L."/>
            <person name="Ceppi M."/>
            <person name="Conseiller E."/>
            <person name="Debuchy R."/>
            <person name="Malagnac F."/>
            <person name="Goarin A."/>
            <person name="Silar P."/>
            <person name="Lacoste S."/>
            <person name="Sallet E."/>
            <person name="Bensimon A."/>
            <person name="Giraud T."/>
            <person name="Brygoo Y."/>
        </authorList>
    </citation>
    <scope>NUCLEOTIDE SEQUENCE [LARGE SCALE GENOMIC DNA]</scope>
    <source>
        <strain evidence="2">FM 013</strain>
    </source>
</reference>
<name>A0A0G4P427_PENC3</name>
<dbReference type="AlphaFoldDB" id="A0A0G4P427"/>
<sequence length="136" mass="15088">MLSLLSVVNHVAMPMTSVNLIEIVRTVAVAIRALCSALDCLIKSYGKAHALVGKRGENAMMVVTPHSKRVKSEHCSRQNLHLAANFDSGLHWYLSIISFKQPIKELIRNEYGHSDTNTVTWYTAMLATFPLIIPGL</sequence>